<evidence type="ECO:0000259" key="12">
    <source>
        <dbReference type="PROSITE" id="PS51007"/>
    </source>
</evidence>
<proteinExistence type="predicted"/>
<dbReference type="PIRSF" id="PIRSF000018">
    <property type="entry name" value="Mb_ADH_cyt_c"/>
    <property type="match status" value="1"/>
</dbReference>
<feature type="domain" description="Cytochrome c" evidence="12">
    <location>
        <begin position="174"/>
        <end position="283"/>
    </location>
</feature>
<keyword evidence="2" id="KW-1003">Cell membrane</keyword>
<dbReference type="Pfam" id="PF00034">
    <property type="entry name" value="Cytochrom_C"/>
    <property type="match status" value="2"/>
</dbReference>
<evidence type="ECO:0000256" key="7">
    <source>
        <dbReference type="ARBA" id="ARBA00023004"/>
    </source>
</evidence>
<feature type="binding site" description="axial binding residue" evidence="10">
    <location>
        <position position="47"/>
    </location>
    <ligand>
        <name>heme c</name>
        <dbReference type="ChEBI" id="CHEBI:61717"/>
        <label>1</label>
    </ligand>
    <ligandPart>
        <name>Fe</name>
        <dbReference type="ChEBI" id="CHEBI:18248"/>
    </ligandPart>
</feature>
<dbReference type="InterPro" id="IPR014353">
    <property type="entry name" value="Membr-bd_ADH_cyt_c"/>
</dbReference>
<evidence type="ECO:0000256" key="8">
    <source>
        <dbReference type="ARBA" id="ARBA00023136"/>
    </source>
</evidence>
<keyword evidence="4 10" id="KW-0479">Metal-binding</keyword>
<dbReference type="AlphaFoldDB" id="A0A212S347"/>
<keyword evidence="7 10" id="KW-0408">Iron</keyword>
<sequence>MSIFTRGAVLALSLLCLAAQAASARADDDLVAKGDYLTKAADCVVCHTAPGGKPFAGGRAFSLPIGTIYSPNITPDKTAGIGDWTDEEFVRALHEGIAKDGSHLYPAFPYTSYTLMPREDVLAIRAYLATLEPVSTRPPENEVSFPFNQRWLMWGWNLVFNSDSRFAPDPAKSAEWNRGAYLVQGPGHCGECHTPRNIAQARKSSMELGGAEIQGWQAYNITSDVKTGIGGWTEEDLAAYLKNGFAEGHGAAAGSMAEVVSYSLRYLTDADLKAIAIYLKSVPPVDSGTPAIPRAAPPSIYAAAAPANDEATGQRVFAQACAGCHAWSGQGLQTPYAALIGDRALSDPTGANIAGVLLCGSHLQSPDGPMFMPSFAKGYSDTELAAVANFAASRFGAGRTELTPEGLAERRKDGCEG</sequence>
<evidence type="ECO:0000256" key="9">
    <source>
        <dbReference type="PIRSR" id="PIRSR000018-50"/>
    </source>
</evidence>
<keyword evidence="8" id="KW-0472">Membrane</keyword>
<comment type="subcellular location">
    <subcellularLocation>
        <location evidence="1">Cell membrane</location>
    </subcellularLocation>
</comment>
<dbReference type="GO" id="GO:0009055">
    <property type="term" value="F:electron transfer activity"/>
    <property type="evidence" value="ECO:0007669"/>
    <property type="project" value="InterPro"/>
</dbReference>
<evidence type="ECO:0000313" key="13">
    <source>
        <dbReference type="EMBL" id="SNB79418.1"/>
    </source>
</evidence>
<evidence type="ECO:0000256" key="6">
    <source>
        <dbReference type="ARBA" id="ARBA00022737"/>
    </source>
</evidence>
<feature type="binding site" description="covalent" evidence="9">
    <location>
        <position position="46"/>
    </location>
    <ligand>
        <name>heme c</name>
        <dbReference type="ChEBI" id="CHEBI:61717"/>
        <label>1</label>
    </ligand>
</feature>
<organism evidence="13 14">
    <name type="scientific">Arboricoccus pini</name>
    <dbReference type="NCBI Taxonomy" id="1963835"/>
    <lineage>
        <taxon>Bacteria</taxon>
        <taxon>Pseudomonadati</taxon>
        <taxon>Pseudomonadota</taxon>
        <taxon>Alphaproteobacteria</taxon>
        <taxon>Geminicoccales</taxon>
        <taxon>Geminicoccaceae</taxon>
        <taxon>Arboricoccus</taxon>
    </lineage>
</organism>
<feature type="domain" description="Cytochrome c" evidence="12">
    <location>
        <begin position="308"/>
        <end position="395"/>
    </location>
</feature>
<dbReference type="GO" id="GO:0020037">
    <property type="term" value="F:heme binding"/>
    <property type="evidence" value="ECO:0007669"/>
    <property type="project" value="InterPro"/>
</dbReference>
<dbReference type="EMBL" id="FYEH01000021">
    <property type="protein sequence ID" value="SNB79418.1"/>
    <property type="molecule type" value="Genomic_DNA"/>
</dbReference>
<feature type="signal peptide" evidence="11">
    <location>
        <begin position="1"/>
        <end position="21"/>
    </location>
</feature>
<dbReference type="RefSeq" id="WP_088563028.1">
    <property type="nucleotide sequence ID" value="NZ_FYEH01000021.1"/>
</dbReference>
<dbReference type="SUPFAM" id="SSF46626">
    <property type="entry name" value="Cytochrome c"/>
    <property type="match status" value="3"/>
</dbReference>
<keyword evidence="14" id="KW-1185">Reference proteome</keyword>
<evidence type="ECO:0000256" key="3">
    <source>
        <dbReference type="ARBA" id="ARBA00022617"/>
    </source>
</evidence>
<feature type="binding site" description="axial binding residue" evidence="10">
    <location>
        <position position="193"/>
    </location>
    <ligand>
        <name>heme c</name>
        <dbReference type="ChEBI" id="CHEBI:61717"/>
        <label>2</label>
    </ligand>
    <ligandPart>
        <name>Fe</name>
        <dbReference type="ChEBI" id="CHEBI:18248"/>
    </ligandPart>
</feature>
<feature type="binding site" description="covalent" evidence="9">
    <location>
        <position position="192"/>
    </location>
    <ligand>
        <name>heme c</name>
        <dbReference type="ChEBI" id="CHEBI:61717"/>
        <label>2</label>
    </ligand>
</feature>
<feature type="binding site" description="covalent" evidence="9">
    <location>
        <position position="43"/>
    </location>
    <ligand>
        <name>heme c</name>
        <dbReference type="ChEBI" id="CHEBI:61717"/>
        <label>1</label>
    </ligand>
</feature>
<evidence type="ECO:0000256" key="2">
    <source>
        <dbReference type="ARBA" id="ARBA00022475"/>
    </source>
</evidence>
<dbReference type="InterPro" id="IPR051459">
    <property type="entry name" value="Cytochrome_c-type_DH"/>
</dbReference>
<reference evidence="13 14" key="1">
    <citation type="submission" date="2017-06" db="EMBL/GenBank/DDBJ databases">
        <authorList>
            <person name="Kim H.J."/>
            <person name="Triplett B.A."/>
        </authorList>
    </citation>
    <scope>NUCLEOTIDE SEQUENCE [LARGE SCALE GENOMIC DNA]</scope>
    <source>
        <strain evidence="13 14">B29T1</strain>
    </source>
</reference>
<feature type="domain" description="Cytochrome c" evidence="12">
    <location>
        <begin position="29"/>
        <end position="132"/>
    </location>
</feature>
<evidence type="ECO:0000256" key="10">
    <source>
        <dbReference type="PIRSR" id="PIRSR000018-51"/>
    </source>
</evidence>
<dbReference type="GO" id="GO:0005886">
    <property type="term" value="C:plasma membrane"/>
    <property type="evidence" value="ECO:0007669"/>
    <property type="project" value="UniProtKB-SubCell"/>
</dbReference>
<feature type="binding site" description="axial binding residue" evidence="10">
    <location>
        <position position="325"/>
    </location>
    <ligand>
        <name>heme c</name>
        <dbReference type="ChEBI" id="CHEBI:61717"/>
        <label>3</label>
    </ligand>
    <ligandPart>
        <name>Fe</name>
        <dbReference type="ChEBI" id="CHEBI:18248"/>
    </ligandPart>
</feature>
<evidence type="ECO:0000256" key="4">
    <source>
        <dbReference type="ARBA" id="ARBA00022723"/>
    </source>
</evidence>
<keyword evidence="3 9" id="KW-0349">Heme</keyword>
<keyword evidence="6" id="KW-0677">Repeat</keyword>
<dbReference type="Gene3D" id="1.10.760.10">
    <property type="entry name" value="Cytochrome c-like domain"/>
    <property type="match status" value="3"/>
</dbReference>
<evidence type="ECO:0000256" key="11">
    <source>
        <dbReference type="SAM" id="SignalP"/>
    </source>
</evidence>
<feature type="binding site" description="covalent" evidence="9">
    <location>
        <position position="189"/>
    </location>
    <ligand>
        <name>heme c</name>
        <dbReference type="ChEBI" id="CHEBI:61717"/>
        <label>2</label>
    </ligand>
</feature>
<comment type="cofactor">
    <cofactor evidence="9">
        <name>heme c</name>
        <dbReference type="ChEBI" id="CHEBI:61717"/>
    </cofactor>
    <text evidence="9">Binds 3 heme c groups covalently per subunit.</text>
</comment>
<feature type="binding site" description="covalent" evidence="9">
    <location>
        <position position="324"/>
    </location>
    <ligand>
        <name>heme c</name>
        <dbReference type="ChEBI" id="CHEBI:61717"/>
        <label>3</label>
    </ligand>
</feature>
<accession>A0A212S347</accession>
<dbReference type="InterPro" id="IPR009056">
    <property type="entry name" value="Cyt_c-like_dom"/>
</dbReference>
<keyword evidence="5 11" id="KW-0732">Signal</keyword>
<name>A0A212S347_9PROT</name>
<dbReference type="PANTHER" id="PTHR35008:SF8">
    <property type="entry name" value="ALCOHOL DEHYDROGENASE CYTOCHROME C SUBUNIT"/>
    <property type="match status" value="1"/>
</dbReference>
<dbReference type="InterPro" id="IPR036909">
    <property type="entry name" value="Cyt_c-like_dom_sf"/>
</dbReference>
<dbReference type="GO" id="GO:0016614">
    <property type="term" value="F:oxidoreductase activity, acting on CH-OH group of donors"/>
    <property type="evidence" value="ECO:0007669"/>
    <property type="project" value="InterPro"/>
</dbReference>
<evidence type="ECO:0000256" key="5">
    <source>
        <dbReference type="ARBA" id="ARBA00022729"/>
    </source>
</evidence>
<dbReference type="OrthoDB" id="9811281at2"/>
<protein>
    <submittedName>
        <fullName evidence="13">Cytochrome c, mono- and diheme variants</fullName>
    </submittedName>
</protein>
<evidence type="ECO:0000313" key="14">
    <source>
        <dbReference type="Proteomes" id="UP000197065"/>
    </source>
</evidence>
<feature type="binding site" description="covalent" evidence="9">
    <location>
        <position position="321"/>
    </location>
    <ligand>
        <name>heme c</name>
        <dbReference type="ChEBI" id="CHEBI:61717"/>
        <label>3</label>
    </ligand>
</feature>
<gene>
    <name evidence="13" type="ORF">SAMN07250955_12116</name>
</gene>
<dbReference type="PROSITE" id="PS51007">
    <property type="entry name" value="CYTC"/>
    <property type="match status" value="3"/>
</dbReference>
<feature type="chain" id="PRO_5012668268" evidence="11">
    <location>
        <begin position="22"/>
        <end position="417"/>
    </location>
</feature>
<dbReference type="GO" id="GO:0005506">
    <property type="term" value="F:iron ion binding"/>
    <property type="evidence" value="ECO:0007669"/>
    <property type="project" value="InterPro"/>
</dbReference>
<dbReference type="PANTHER" id="PTHR35008">
    <property type="entry name" value="BLL4482 PROTEIN-RELATED"/>
    <property type="match status" value="1"/>
</dbReference>
<dbReference type="Proteomes" id="UP000197065">
    <property type="component" value="Unassembled WGS sequence"/>
</dbReference>
<evidence type="ECO:0000256" key="1">
    <source>
        <dbReference type="ARBA" id="ARBA00004236"/>
    </source>
</evidence>